<feature type="transmembrane region" description="Helical" evidence="1">
    <location>
        <begin position="98"/>
        <end position="115"/>
    </location>
</feature>
<feature type="transmembrane region" description="Helical" evidence="1">
    <location>
        <begin position="263"/>
        <end position="287"/>
    </location>
</feature>
<evidence type="ECO:0000256" key="1">
    <source>
        <dbReference type="SAM" id="Phobius"/>
    </source>
</evidence>
<dbReference type="AlphaFoldDB" id="A0A381NEK1"/>
<protein>
    <recommendedName>
        <fullName evidence="3">Succinate dehydrogenase</fullName>
    </recommendedName>
</protein>
<gene>
    <name evidence="2" type="ORF">METZ01_LOCUS5859</name>
</gene>
<keyword evidence="1" id="KW-0812">Transmembrane</keyword>
<feature type="transmembrane region" description="Helical" evidence="1">
    <location>
        <begin position="21"/>
        <end position="39"/>
    </location>
</feature>
<keyword evidence="1" id="KW-1133">Transmembrane helix</keyword>
<evidence type="ECO:0008006" key="3">
    <source>
        <dbReference type="Google" id="ProtNLM"/>
    </source>
</evidence>
<feature type="transmembrane region" description="Helical" evidence="1">
    <location>
        <begin position="174"/>
        <end position="194"/>
    </location>
</feature>
<dbReference type="EMBL" id="UINC01000309">
    <property type="protein sequence ID" value="SUZ53005.1"/>
    <property type="molecule type" value="Genomic_DNA"/>
</dbReference>
<keyword evidence="1" id="KW-0472">Membrane</keyword>
<accession>A0A381NEK1</accession>
<organism evidence="2">
    <name type="scientific">marine metagenome</name>
    <dbReference type="NCBI Taxonomy" id="408172"/>
    <lineage>
        <taxon>unclassified sequences</taxon>
        <taxon>metagenomes</taxon>
        <taxon>ecological metagenomes</taxon>
    </lineage>
</organism>
<sequence>MLKKDLITNELIDDKWWISPLLVLLGLLIFIVYSTWAAWQGEYFWWSGGNEGFGGYLSPFYSPTVYIDSLKPGVPPVDHSLLGSWPEWLSWLPGQSPAWLILIFPLSFRFTCYYYRKAYYRAFSLNPPACAVQPIKGVPSKISTLTNGNINAFSSGKSYDGETGLLLVQNIHRYAMYFSVILIFILSYDAFLAFFNDGRFGIGVGTIVLTINPILLGCYTFGCHSLRHLIGGNIDCYSCSLYKDKVNHNSWKIVTILNRRHQLFAWLSLVWVGLADVYVRLVSMGVIDDINTWGI</sequence>
<feature type="transmembrane region" description="Helical" evidence="1">
    <location>
        <begin position="200"/>
        <end position="221"/>
    </location>
</feature>
<proteinExistence type="predicted"/>
<evidence type="ECO:0000313" key="2">
    <source>
        <dbReference type="EMBL" id="SUZ53005.1"/>
    </source>
</evidence>
<reference evidence="2" key="1">
    <citation type="submission" date="2018-05" db="EMBL/GenBank/DDBJ databases">
        <authorList>
            <person name="Lanie J.A."/>
            <person name="Ng W.-L."/>
            <person name="Kazmierczak K.M."/>
            <person name="Andrzejewski T.M."/>
            <person name="Davidsen T.M."/>
            <person name="Wayne K.J."/>
            <person name="Tettelin H."/>
            <person name="Glass J.I."/>
            <person name="Rusch D."/>
            <person name="Podicherti R."/>
            <person name="Tsui H.-C.T."/>
            <person name="Winkler M.E."/>
        </authorList>
    </citation>
    <scope>NUCLEOTIDE SEQUENCE</scope>
</reference>
<name>A0A381NEK1_9ZZZZ</name>